<feature type="transmembrane region" description="Helical" evidence="11">
    <location>
        <begin position="276"/>
        <end position="297"/>
    </location>
</feature>
<comment type="subcellular location">
    <subcellularLocation>
        <location evidence="1">Cell membrane</location>
        <topology evidence="1">Multi-pass membrane protein</topology>
    </subcellularLocation>
</comment>
<dbReference type="CDD" id="cd12913">
    <property type="entry name" value="PDC1_MCP_like"/>
    <property type="match status" value="1"/>
</dbReference>
<dbReference type="RefSeq" id="WP_074572372.1">
    <property type="nucleotide sequence ID" value="NZ_FNJQ01000017.1"/>
</dbReference>
<dbReference type="CDD" id="cd12912">
    <property type="entry name" value="PDC2_MCP_like"/>
    <property type="match status" value="1"/>
</dbReference>
<feature type="transmembrane region" description="Helical" evidence="11">
    <location>
        <begin position="7"/>
        <end position="29"/>
    </location>
</feature>
<keyword evidence="5 11" id="KW-1133">Transmembrane helix</keyword>
<keyword evidence="10" id="KW-0175">Coiled coil</keyword>
<evidence type="ECO:0000256" key="3">
    <source>
        <dbReference type="ARBA" id="ARBA00022500"/>
    </source>
</evidence>
<evidence type="ECO:0000256" key="10">
    <source>
        <dbReference type="SAM" id="Coils"/>
    </source>
</evidence>
<dbReference type="GO" id="GO:0006935">
    <property type="term" value="P:chemotaxis"/>
    <property type="evidence" value="ECO:0007669"/>
    <property type="project" value="UniProtKB-KW"/>
</dbReference>
<dbReference type="Pfam" id="PF00672">
    <property type="entry name" value="HAMP"/>
    <property type="match status" value="1"/>
</dbReference>
<evidence type="ECO:0000313" key="14">
    <source>
        <dbReference type="EMBL" id="SDP39558.1"/>
    </source>
</evidence>
<evidence type="ECO:0000256" key="11">
    <source>
        <dbReference type="SAM" id="Phobius"/>
    </source>
</evidence>
<dbReference type="GO" id="GO:0005886">
    <property type="term" value="C:plasma membrane"/>
    <property type="evidence" value="ECO:0007669"/>
    <property type="project" value="UniProtKB-SubCell"/>
</dbReference>
<dbReference type="InterPro" id="IPR033479">
    <property type="entry name" value="dCache_1"/>
</dbReference>
<dbReference type="GO" id="GO:0007165">
    <property type="term" value="P:signal transduction"/>
    <property type="evidence" value="ECO:0007669"/>
    <property type="project" value="UniProtKB-KW"/>
</dbReference>
<protein>
    <submittedName>
        <fullName evidence="14">Methyl-accepting chemotaxis sensory transducer with Cache sensor</fullName>
    </submittedName>
</protein>
<comment type="similarity">
    <text evidence="8">Belongs to the methyl-accepting chemotaxis (MCP) protein family.</text>
</comment>
<dbReference type="SMART" id="SM00304">
    <property type="entry name" value="HAMP"/>
    <property type="match status" value="2"/>
</dbReference>
<organism evidence="14 15">
    <name type="scientific">Selenomonas ruminantium</name>
    <dbReference type="NCBI Taxonomy" id="971"/>
    <lineage>
        <taxon>Bacteria</taxon>
        <taxon>Bacillati</taxon>
        <taxon>Bacillota</taxon>
        <taxon>Negativicutes</taxon>
        <taxon>Selenomonadales</taxon>
        <taxon>Selenomonadaceae</taxon>
        <taxon>Selenomonas</taxon>
    </lineage>
</organism>
<keyword evidence="2" id="KW-1003">Cell membrane</keyword>
<dbReference type="Pfam" id="PF02743">
    <property type="entry name" value="dCache_1"/>
    <property type="match status" value="1"/>
</dbReference>
<evidence type="ECO:0000256" key="7">
    <source>
        <dbReference type="ARBA" id="ARBA00023224"/>
    </source>
</evidence>
<evidence type="ECO:0000313" key="15">
    <source>
        <dbReference type="Proteomes" id="UP000182412"/>
    </source>
</evidence>
<name>A0A1H0SEA2_SELRU</name>
<keyword evidence="7 9" id="KW-0807">Transducer</keyword>
<dbReference type="InterPro" id="IPR003660">
    <property type="entry name" value="HAMP_dom"/>
</dbReference>
<dbReference type="Gene3D" id="1.10.287.950">
    <property type="entry name" value="Methyl-accepting chemotaxis protein"/>
    <property type="match status" value="1"/>
</dbReference>
<evidence type="ECO:0000256" key="8">
    <source>
        <dbReference type="ARBA" id="ARBA00029447"/>
    </source>
</evidence>
<dbReference type="CDD" id="cd06225">
    <property type="entry name" value="HAMP"/>
    <property type="match status" value="1"/>
</dbReference>
<dbReference type="PANTHER" id="PTHR32089:SF112">
    <property type="entry name" value="LYSOZYME-LIKE PROTEIN-RELATED"/>
    <property type="match status" value="1"/>
</dbReference>
<feature type="coiled-coil region" evidence="10">
    <location>
        <begin position="511"/>
        <end position="538"/>
    </location>
</feature>
<evidence type="ECO:0000256" key="1">
    <source>
        <dbReference type="ARBA" id="ARBA00004651"/>
    </source>
</evidence>
<dbReference type="SMART" id="SM00283">
    <property type="entry name" value="MA"/>
    <property type="match status" value="1"/>
</dbReference>
<dbReference type="EMBL" id="FNJQ01000017">
    <property type="protein sequence ID" value="SDP39558.1"/>
    <property type="molecule type" value="Genomic_DNA"/>
</dbReference>
<accession>A0A1H0SEA2</accession>
<dbReference type="CDD" id="cd11386">
    <property type="entry name" value="MCP_signal"/>
    <property type="match status" value="1"/>
</dbReference>
<evidence type="ECO:0000256" key="9">
    <source>
        <dbReference type="PROSITE-ProRule" id="PRU00284"/>
    </source>
</evidence>
<dbReference type="Gene3D" id="1.10.8.500">
    <property type="entry name" value="HAMP domain in histidine kinase"/>
    <property type="match status" value="1"/>
</dbReference>
<keyword evidence="6 11" id="KW-0472">Membrane</keyword>
<dbReference type="Gene3D" id="3.30.450.20">
    <property type="entry name" value="PAS domain"/>
    <property type="match status" value="2"/>
</dbReference>
<dbReference type="PROSITE" id="PS50885">
    <property type="entry name" value="HAMP"/>
    <property type="match status" value="1"/>
</dbReference>
<evidence type="ECO:0000256" key="4">
    <source>
        <dbReference type="ARBA" id="ARBA00022692"/>
    </source>
</evidence>
<dbReference type="Pfam" id="PF00015">
    <property type="entry name" value="MCPsignal"/>
    <property type="match status" value="1"/>
</dbReference>
<keyword evidence="3" id="KW-0145">Chemotaxis</keyword>
<dbReference type="InterPro" id="IPR004089">
    <property type="entry name" value="MCPsignal_dom"/>
</dbReference>
<feature type="domain" description="HAMP" evidence="13">
    <location>
        <begin position="298"/>
        <end position="351"/>
    </location>
</feature>
<dbReference type="Proteomes" id="UP000182412">
    <property type="component" value="Unassembled WGS sequence"/>
</dbReference>
<dbReference type="OrthoDB" id="136416at2"/>
<dbReference type="SUPFAM" id="SSF58104">
    <property type="entry name" value="Methyl-accepting chemotaxis protein (MCP) signaling domain"/>
    <property type="match status" value="1"/>
</dbReference>
<sequence length="656" mass="69983">MGLKQKFMALSGLMGLLLAIVSIVGYFMASSALRESVDSELRTTISNEANELNGWLQEKKAFGVATTNHMTSLNGNMEIMQTKETLGTTISDKEILEMTAGTEDGWFFGFNSGDNTGKKDPRERPWYKDAKAKDKPVFTDAYIDTNTNKLVVSVAAPIKANGQFVGATCLDIALDVLTEQTNHMKYHGEGAGIIAEANGNILATSGAGEPMKNFKEIDGLGSHFDEMLKNKEGYFEVTIDGQDKLFAYTTVPETGWLMGISVPSDFVFASLTHLKIVFAVLTVVGLLLAAFICMTFANRITTPIESLESHATHLANGILAIENLPVTSSDEIGSLTNAFNTMSGNLRNLISKMAATSEQVAASSEELTANAQQSAEASVHVAETVGEVSMNMEEQLHNIDNAKSNVDSVYEDVTSMAEKARTVTETSGRTAEAAHKGASLMETAVKRMGNIEKSVLASADVVQKLGENSSQIGQIVEAISSIAEQTNLLSLNAAIEAARAGEHGRGFAVVAEEVRKLAAESQDSAEQIKERIMSIQNDTYEAVKAMQAGTDEVKSGTAAIREVGEQFEGILTMVNGIKMQMDEINGSVEVVAAGAGNIVNAVDSIDSISRKTSENTQTISAATQEQSASNEEIAAASQALANMATDMQAAIGKFKL</sequence>
<gene>
    <name evidence="14" type="ORF">SAMN05216366_1173</name>
</gene>
<dbReference type="SUPFAM" id="SSF103190">
    <property type="entry name" value="Sensory domain-like"/>
    <property type="match status" value="1"/>
</dbReference>
<evidence type="ECO:0000256" key="2">
    <source>
        <dbReference type="ARBA" id="ARBA00022475"/>
    </source>
</evidence>
<proteinExistence type="inferred from homology"/>
<dbReference type="PANTHER" id="PTHR32089">
    <property type="entry name" value="METHYL-ACCEPTING CHEMOTAXIS PROTEIN MCPB"/>
    <property type="match status" value="1"/>
</dbReference>
<dbReference type="AlphaFoldDB" id="A0A1H0SEA2"/>
<reference evidence="14 15" key="1">
    <citation type="submission" date="2016-10" db="EMBL/GenBank/DDBJ databases">
        <authorList>
            <person name="de Groot N.N."/>
        </authorList>
    </citation>
    <scope>NUCLEOTIDE SEQUENCE [LARGE SCALE GENOMIC DNA]</scope>
    <source>
        <strain evidence="14 15">S137</strain>
    </source>
</reference>
<keyword evidence="4 11" id="KW-0812">Transmembrane</keyword>
<evidence type="ECO:0000256" key="5">
    <source>
        <dbReference type="ARBA" id="ARBA00022989"/>
    </source>
</evidence>
<dbReference type="PROSITE" id="PS50111">
    <property type="entry name" value="CHEMOTAXIS_TRANSDUC_2"/>
    <property type="match status" value="1"/>
</dbReference>
<feature type="domain" description="Methyl-accepting transducer" evidence="12">
    <location>
        <begin position="370"/>
        <end position="641"/>
    </location>
</feature>
<evidence type="ECO:0000259" key="12">
    <source>
        <dbReference type="PROSITE" id="PS50111"/>
    </source>
</evidence>
<dbReference type="InterPro" id="IPR029151">
    <property type="entry name" value="Sensor-like_sf"/>
</dbReference>
<evidence type="ECO:0000256" key="6">
    <source>
        <dbReference type="ARBA" id="ARBA00023136"/>
    </source>
</evidence>
<evidence type="ECO:0000259" key="13">
    <source>
        <dbReference type="PROSITE" id="PS50885"/>
    </source>
</evidence>